<dbReference type="GO" id="GO:0016746">
    <property type="term" value="F:acyltransferase activity"/>
    <property type="evidence" value="ECO:0007669"/>
    <property type="project" value="UniProtKB-KW"/>
</dbReference>
<protein>
    <submittedName>
        <fullName evidence="6">Beta-ketoacyl-[acyl-carrier-protein] synthase family protein</fullName>
        <ecNumber evidence="6">2.3.1.-</ecNumber>
    </submittedName>
</protein>
<dbReference type="EMBL" id="JAVREM010000044">
    <property type="protein sequence ID" value="MDT0321624.1"/>
    <property type="molecule type" value="Genomic_DNA"/>
</dbReference>
<dbReference type="CDD" id="cd00834">
    <property type="entry name" value="KAS_I_II"/>
    <property type="match status" value="1"/>
</dbReference>
<dbReference type="PROSITE" id="PS52004">
    <property type="entry name" value="KS3_2"/>
    <property type="match status" value="1"/>
</dbReference>
<dbReference type="EC" id="2.3.1.-" evidence="6"/>
<reference evidence="7" key="1">
    <citation type="submission" date="2023-07" db="EMBL/GenBank/DDBJ databases">
        <title>30 novel species of actinomycetes from the DSMZ collection.</title>
        <authorList>
            <person name="Nouioui I."/>
        </authorList>
    </citation>
    <scope>NUCLEOTIDE SEQUENCE [LARGE SCALE GENOMIC DNA]</scope>
    <source>
        <strain evidence="7">DSM 44918</strain>
    </source>
</reference>
<comment type="caution">
    <text evidence="6">The sequence shown here is derived from an EMBL/GenBank/DDBJ whole genome shotgun (WGS) entry which is preliminary data.</text>
</comment>
<proteinExistence type="inferred from homology"/>
<dbReference type="PROSITE" id="PS00606">
    <property type="entry name" value="KS3_1"/>
    <property type="match status" value="1"/>
</dbReference>
<evidence type="ECO:0000256" key="3">
    <source>
        <dbReference type="ARBA" id="ARBA00023315"/>
    </source>
</evidence>
<evidence type="ECO:0000313" key="7">
    <source>
        <dbReference type="Proteomes" id="UP001183420"/>
    </source>
</evidence>
<dbReference type="InterPro" id="IPR014030">
    <property type="entry name" value="Ketoacyl_synth_N"/>
</dbReference>
<organism evidence="6 7">
    <name type="scientific">Streptomyces millisiae</name>
    <dbReference type="NCBI Taxonomy" id="3075542"/>
    <lineage>
        <taxon>Bacteria</taxon>
        <taxon>Bacillati</taxon>
        <taxon>Actinomycetota</taxon>
        <taxon>Actinomycetes</taxon>
        <taxon>Kitasatosporales</taxon>
        <taxon>Streptomycetaceae</taxon>
        <taxon>Streptomyces</taxon>
    </lineage>
</organism>
<dbReference type="InterPro" id="IPR018201">
    <property type="entry name" value="Ketoacyl_synth_AS"/>
</dbReference>
<dbReference type="Pfam" id="PF02801">
    <property type="entry name" value="Ketoacyl-synt_C"/>
    <property type="match status" value="1"/>
</dbReference>
<keyword evidence="2 4" id="KW-0808">Transferase</keyword>
<dbReference type="Gene3D" id="3.40.47.10">
    <property type="match status" value="2"/>
</dbReference>
<dbReference type="InterPro" id="IPR020841">
    <property type="entry name" value="PKS_Beta-ketoAc_synthase_dom"/>
</dbReference>
<keyword evidence="7" id="KW-1185">Reference proteome</keyword>
<dbReference type="NCBIfam" id="NF005589">
    <property type="entry name" value="PRK07314.1"/>
    <property type="match status" value="1"/>
</dbReference>
<feature type="domain" description="Ketosynthase family 3 (KS3)" evidence="5">
    <location>
        <begin position="8"/>
        <end position="412"/>
    </location>
</feature>
<name>A0ABU2LVK9_9ACTN</name>
<dbReference type="SUPFAM" id="SSF53901">
    <property type="entry name" value="Thiolase-like"/>
    <property type="match status" value="2"/>
</dbReference>
<dbReference type="Pfam" id="PF00109">
    <property type="entry name" value="ketoacyl-synt"/>
    <property type="match status" value="1"/>
</dbReference>
<comment type="similarity">
    <text evidence="1 4">Belongs to the thiolase-like superfamily. Beta-ketoacyl-ACP synthases family.</text>
</comment>
<dbReference type="Proteomes" id="UP001183420">
    <property type="component" value="Unassembled WGS sequence"/>
</dbReference>
<evidence type="ECO:0000256" key="4">
    <source>
        <dbReference type="RuleBase" id="RU003694"/>
    </source>
</evidence>
<dbReference type="SMART" id="SM00825">
    <property type="entry name" value="PKS_KS"/>
    <property type="match status" value="1"/>
</dbReference>
<dbReference type="PANTHER" id="PTHR11712">
    <property type="entry name" value="POLYKETIDE SYNTHASE-RELATED"/>
    <property type="match status" value="1"/>
</dbReference>
<gene>
    <name evidence="6" type="ORF">RNC47_25160</name>
</gene>
<dbReference type="InterPro" id="IPR014031">
    <property type="entry name" value="Ketoacyl_synth_C"/>
</dbReference>
<dbReference type="InterPro" id="IPR000794">
    <property type="entry name" value="Beta-ketoacyl_synthase"/>
</dbReference>
<evidence type="ECO:0000259" key="5">
    <source>
        <dbReference type="PROSITE" id="PS52004"/>
    </source>
</evidence>
<evidence type="ECO:0000256" key="2">
    <source>
        <dbReference type="ARBA" id="ARBA00022679"/>
    </source>
</evidence>
<accession>A0ABU2LVK9</accession>
<evidence type="ECO:0000313" key="6">
    <source>
        <dbReference type="EMBL" id="MDT0321624.1"/>
    </source>
</evidence>
<dbReference type="PANTHER" id="PTHR11712:SF347">
    <property type="entry name" value="BETA KETOACYL-ACYL CARRIER PROTEIN SYNTHASE"/>
    <property type="match status" value="1"/>
</dbReference>
<sequence length="430" mass="43452">MSHPHAAGGGVAVSGVGLVTPAGVGAEETWRRVCSGLPTAAEDPTLAGAPITVSCRVHGFDPRRHVGGTRPSRNDRFTQFAVAAAREAIRDAALDPRTWDGARVAVVLASAAGGVATYEEQHRKLLTTGHHTVSPLTLPSFLPNMAAGQLAIELGAHGPALHTATACASGASAIITAAGLLERGACDIVVAGGSDAMVTPLCVTGFAQAGALSRRSDDPAGASRPFDAERDGFVLAEGAGVLVLERAVDAAARRVAARALLVGHGSSTDAHHAAAPRPDGRWLRDAIQQALAGAGAAPADVDHVNAHGTGTRLNDRTEAAVLRDLFPAGPSVTSAKGVTGHTMGAAGAIEAALTVLTVQRGIVPPTANFHRPDADTADVDVVDDVARHQRVELALSNSCGFGGHNAVLAFAPGPRAGDGPARPKPSPDGP</sequence>
<dbReference type="RefSeq" id="WP_311601856.1">
    <property type="nucleotide sequence ID" value="NZ_JAVREM010000044.1"/>
</dbReference>
<evidence type="ECO:0000256" key="1">
    <source>
        <dbReference type="ARBA" id="ARBA00008467"/>
    </source>
</evidence>
<keyword evidence="3 6" id="KW-0012">Acyltransferase</keyword>
<dbReference type="InterPro" id="IPR016039">
    <property type="entry name" value="Thiolase-like"/>
</dbReference>